<dbReference type="RefSeq" id="WP_413266581.1">
    <property type="nucleotide sequence ID" value="NZ_JBHFNR010000227.1"/>
</dbReference>
<proteinExistence type="predicted"/>
<sequence length="56" mass="6481">MKKFPDEKRQAEILKEIEIAEQKAREMAEFADKIAKKWEQLLPKNPAAKPKVGESN</sequence>
<gene>
    <name evidence="1" type="ORF">ACE1CI_28955</name>
</gene>
<comment type="caution">
    <text evidence="1">The sequence shown here is derived from an EMBL/GenBank/DDBJ whole genome shotgun (WGS) entry which is preliminary data.</text>
</comment>
<name>A0ABV4XZ24_9CYAN</name>
<keyword evidence="2" id="KW-1185">Reference proteome</keyword>
<dbReference type="Proteomes" id="UP001576784">
    <property type="component" value="Unassembled WGS sequence"/>
</dbReference>
<protein>
    <submittedName>
        <fullName evidence="1">Uncharacterized protein</fullName>
    </submittedName>
</protein>
<evidence type="ECO:0000313" key="1">
    <source>
        <dbReference type="EMBL" id="MFB2896963.1"/>
    </source>
</evidence>
<evidence type="ECO:0000313" key="2">
    <source>
        <dbReference type="Proteomes" id="UP001576784"/>
    </source>
</evidence>
<accession>A0ABV4XZ24</accession>
<dbReference type="EMBL" id="JBHFNR010000227">
    <property type="protein sequence ID" value="MFB2896963.1"/>
    <property type="molecule type" value="Genomic_DNA"/>
</dbReference>
<organism evidence="1 2">
    <name type="scientific">Floridaenema flaviceps BLCC-F50</name>
    <dbReference type="NCBI Taxonomy" id="3153642"/>
    <lineage>
        <taxon>Bacteria</taxon>
        <taxon>Bacillati</taxon>
        <taxon>Cyanobacteriota</taxon>
        <taxon>Cyanophyceae</taxon>
        <taxon>Oscillatoriophycideae</taxon>
        <taxon>Aerosakkonematales</taxon>
        <taxon>Aerosakkonemataceae</taxon>
        <taxon>Floridanema</taxon>
        <taxon>Floridanema flaviceps</taxon>
    </lineage>
</organism>
<reference evidence="1 2" key="1">
    <citation type="submission" date="2024-09" db="EMBL/GenBank/DDBJ databases">
        <title>Floridaenema gen nov. (Aerosakkonemataceae, Aerosakkonematales ord. nov., Cyanobacteria) from benthic tropical and subtropical fresh waters, with the description of four new species.</title>
        <authorList>
            <person name="Moretto J.A."/>
            <person name="Berthold D.E."/>
            <person name="Lefler F.W."/>
            <person name="Huang I.-S."/>
            <person name="Laughinghouse H. IV."/>
        </authorList>
    </citation>
    <scope>NUCLEOTIDE SEQUENCE [LARGE SCALE GENOMIC DNA]</scope>
    <source>
        <strain evidence="1 2">BLCC-F50</strain>
    </source>
</reference>